<evidence type="ECO:0000313" key="1">
    <source>
        <dbReference type="EMBL" id="KAB7728008.1"/>
    </source>
</evidence>
<dbReference type="AlphaFoldDB" id="A0A7J5TV29"/>
<proteinExistence type="predicted"/>
<gene>
    <name evidence="1" type="ORF">F5984_19835</name>
</gene>
<evidence type="ECO:0000313" key="2">
    <source>
        <dbReference type="Proteomes" id="UP000488299"/>
    </source>
</evidence>
<dbReference type="EMBL" id="WELI01000009">
    <property type="protein sequence ID" value="KAB7728008.1"/>
    <property type="molecule type" value="Genomic_DNA"/>
</dbReference>
<reference evidence="1 2" key="1">
    <citation type="submission" date="2019-10" db="EMBL/GenBank/DDBJ databases">
        <title>Rudanella paleaurantiibacter sp. nov., isolated from sludge.</title>
        <authorList>
            <person name="Xu S.Q."/>
        </authorList>
    </citation>
    <scope>NUCLEOTIDE SEQUENCE [LARGE SCALE GENOMIC DNA]</scope>
    <source>
        <strain evidence="1 2">HX-22-17</strain>
    </source>
</reference>
<protein>
    <submittedName>
        <fullName evidence="1">Uncharacterized protein</fullName>
    </submittedName>
</protein>
<dbReference type="Proteomes" id="UP000488299">
    <property type="component" value="Unassembled WGS sequence"/>
</dbReference>
<comment type="caution">
    <text evidence="1">The sequence shown here is derived from an EMBL/GenBank/DDBJ whole genome shotgun (WGS) entry which is preliminary data.</text>
</comment>
<accession>A0A7J5TV29</accession>
<sequence length="149" mass="16533">MENPIQIAISPEPFTGFKRAARLENFVVMKDLNMVQQVCISYVNEAGVPMLELIAADATIGAEQRGALQDRYRDRIVTRETRDAYIIPATGQIVPKGTEGAISQVDYFQAITIGQLRQRMVIDDNTPFAQILYALLASEIATMDARGQL</sequence>
<keyword evidence="2" id="KW-1185">Reference proteome</keyword>
<name>A0A7J5TV29_9BACT</name>
<dbReference type="RefSeq" id="WP_152125959.1">
    <property type="nucleotide sequence ID" value="NZ_WELI01000009.1"/>
</dbReference>
<organism evidence="1 2">
    <name type="scientific">Rudanella paleaurantiibacter</name>
    <dbReference type="NCBI Taxonomy" id="2614655"/>
    <lineage>
        <taxon>Bacteria</taxon>
        <taxon>Pseudomonadati</taxon>
        <taxon>Bacteroidota</taxon>
        <taxon>Cytophagia</taxon>
        <taxon>Cytophagales</taxon>
        <taxon>Cytophagaceae</taxon>
        <taxon>Rudanella</taxon>
    </lineage>
</organism>